<dbReference type="EMBL" id="JACOGF010000002">
    <property type="protein sequence ID" value="MBC3916759.1"/>
    <property type="molecule type" value="Genomic_DNA"/>
</dbReference>
<organism evidence="2 3">
    <name type="scientific">Undibacterium hunanense</name>
    <dbReference type="NCBI Taxonomy" id="2762292"/>
    <lineage>
        <taxon>Bacteria</taxon>
        <taxon>Pseudomonadati</taxon>
        <taxon>Pseudomonadota</taxon>
        <taxon>Betaproteobacteria</taxon>
        <taxon>Burkholderiales</taxon>
        <taxon>Oxalobacteraceae</taxon>
        <taxon>Undibacterium</taxon>
    </lineage>
</organism>
<keyword evidence="1" id="KW-0812">Transmembrane</keyword>
<protein>
    <recommendedName>
        <fullName evidence="4">ApeA N-terminal domain-containing protein</fullName>
    </recommendedName>
</protein>
<comment type="caution">
    <text evidence="2">The sequence shown here is derived from an EMBL/GenBank/DDBJ whole genome shotgun (WGS) entry which is preliminary data.</text>
</comment>
<feature type="transmembrane region" description="Helical" evidence="1">
    <location>
        <begin position="103"/>
        <end position="125"/>
    </location>
</feature>
<gene>
    <name evidence="2" type="ORF">H8L32_04670</name>
</gene>
<reference evidence="2 3" key="1">
    <citation type="submission" date="2020-08" db="EMBL/GenBank/DDBJ databases">
        <title>Novel species isolated from subtropical streams in China.</title>
        <authorList>
            <person name="Lu H."/>
        </authorList>
    </citation>
    <scope>NUCLEOTIDE SEQUENCE [LARGE SCALE GENOMIC DNA]</scope>
    <source>
        <strain evidence="2 3">CY18W</strain>
    </source>
</reference>
<evidence type="ECO:0000313" key="3">
    <source>
        <dbReference type="Proteomes" id="UP000650424"/>
    </source>
</evidence>
<sequence>MTIPKGFIWEGVKSDALDVICEGIENRLGNSFTFFEWREKGGYHVTGSTKKEFLISCSSKEYGAMLAREVSILLDQALEHRMILANAYQKKDFPSHSWLLVTTYYWCLFLALAWLRMIGSVVTFLPTSEIDRLKKLGKKEHKAPGNGTFQISMIDVYGAKSSLQLRKLGSNNFHDGLWQTFFLDIQERLNLAKDEPANMETRIFSALNFQNRFDKTSWLSKLRNAVNYRVGFAYGCVDAKRIPDLFDSLESVKALSIDALLHQVESTQTKTGGRPVYERPNEYANSMLLFGVLISRLIEDYYGEILALRGINPTWHERRNSYIARLSGEIGPIWPL</sequence>
<accession>A0ABR6ZLI5</accession>
<evidence type="ECO:0008006" key="4">
    <source>
        <dbReference type="Google" id="ProtNLM"/>
    </source>
</evidence>
<dbReference type="Proteomes" id="UP000650424">
    <property type="component" value="Unassembled WGS sequence"/>
</dbReference>
<keyword evidence="1" id="KW-0472">Membrane</keyword>
<evidence type="ECO:0000313" key="2">
    <source>
        <dbReference type="EMBL" id="MBC3916759.1"/>
    </source>
</evidence>
<keyword evidence="3" id="KW-1185">Reference proteome</keyword>
<name>A0ABR6ZLI5_9BURK</name>
<proteinExistence type="predicted"/>
<keyword evidence="1" id="KW-1133">Transmembrane helix</keyword>
<evidence type="ECO:0000256" key="1">
    <source>
        <dbReference type="SAM" id="Phobius"/>
    </source>
</evidence>
<dbReference type="RefSeq" id="WP_186945998.1">
    <property type="nucleotide sequence ID" value="NZ_JACOGF010000002.1"/>
</dbReference>